<name>A0A6H1NYM1_PRIMG</name>
<dbReference type="Pfam" id="PF12146">
    <property type="entry name" value="Hydrolase_4"/>
    <property type="match status" value="1"/>
</dbReference>
<keyword evidence="2" id="KW-0378">Hydrolase</keyword>
<evidence type="ECO:0000259" key="1">
    <source>
        <dbReference type="Pfam" id="PF12146"/>
    </source>
</evidence>
<dbReference type="SUPFAM" id="SSF53474">
    <property type="entry name" value="alpha/beta-Hydrolases"/>
    <property type="match status" value="1"/>
</dbReference>
<dbReference type="EMBL" id="CP051128">
    <property type="protein sequence ID" value="QIZ06420.1"/>
    <property type="molecule type" value="Genomic_DNA"/>
</dbReference>
<dbReference type="AlphaFoldDB" id="A0A6H1NYM1"/>
<dbReference type="Proteomes" id="UP000501868">
    <property type="component" value="Chromosome"/>
</dbReference>
<sequence length="286" mass="31921">MTTEGTFNGVDGTELFFQVIEPLTAPKAAVILVHGHGDHSGGLQNLSGSLVEKEYIVYAFDLRGHGKSTGKRGFIRSWDEFRGDLHEFRKLVSLDQPELPLYIVGHSIGGLITLDYCLDHSAGISGIIAISPAISYEVTLIEQLGISLMGKVKPDYSINKSRNMRLLRKNSEVRASYYSDLLRHNIVTPGLGHSLIQATSRVVNKATSISLPFLLQYGLDDKITPPAKLSQFFQQVGSKDKQLFEYSLVKHRPFDGVGREKFLGDLVGWLDKQMDKKQKVLYREIN</sequence>
<feature type="domain" description="Serine aminopeptidase S33" evidence="1">
    <location>
        <begin position="25"/>
        <end position="252"/>
    </location>
</feature>
<proteinExistence type="predicted"/>
<dbReference type="InterPro" id="IPR000073">
    <property type="entry name" value="AB_hydrolase_1"/>
</dbReference>
<dbReference type="Gene3D" id="3.40.50.1820">
    <property type="entry name" value="alpha/beta hydrolase"/>
    <property type="match status" value="1"/>
</dbReference>
<reference evidence="2 3" key="2">
    <citation type="submission" date="2020-04" db="EMBL/GenBank/DDBJ databases">
        <authorList>
            <person name="Fomenkov A."/>
            <person name="Anton B.P."/>
            <person name="Roberts R.J."/>
        </authorList>
    </citation>
    <scope>NUCLEOTIDE SEQUENCE [LARGE SCALE GENOMIC DNA]</scope>
    <source>
        <strain evidence="2 3">S2</strain>
    </source>
</reference>
<dbReference type="InterPro" id="IPR022742">
    <property type="entry name" value="Hydrolase_4"/>
</dbReference>
<reference evidence="2 3" key="1">
    <citation type="submission" date="2020-04" db="EMBL/GenBank/DDBJ databases">
        <title>Genome-Wide Identification of 5-Methylcytosine Sites in Bacterial Genomes By High-Throughput Sequencing of MspJI Restriction Fragments.</title>
        <authorList>
            <person name="Wu V."/>
        </authorList>
    </citation>
    <scope>NUCLEOTIDE SEQUENCE [LARGE SCALE GENOMIC DNA]</scope>
    <source>
        <strain evidence="2 3">S2</strain>
    </source>
</reference>
<dbReference type="InterPro" id="IPR029058">
    <property type="entry name" value="AB_hydrolase_fold"/>
</dbReference>
<dbReference type="PANTHER" id="PTHR11614">
    <property type="entry name" value="PHOSPHOLIPASE-RELATED"/>
    <property type="match status" value="1"/>
</dbReference>
<organism evidence="2 3">
    <name type="scientific">Priestia megaterium</name>
    <name type="common">Bacillus megaterium</name>
    <dbReference type="NCBI Taxonomy" id="1404"/>
    <lineage>
        <taxon>Bacteria</taxon>
        <taxon>Bacillati</taxon>
        <taxon>Bacillota</taxon>
        <taxon>Bacilli</taxon>
        <taxon>Bacillales</taxon>
        <taxon>Bacillaceae</taxon>
        <taxon>Priestia</taxon>
    </lineage>
</organism>
<evidence type="ECO:0000313" key="2">
    <source>
        <dbReference type="EMBL" id="QIZ06420.1"/>
    </source>
</evidence>
<protein>
    <submittedName>
        <fullName evidence="2">Alpha/beta hydrolase</fullName>
    </submittedName>
</protein>
<accession>A0A6H1NYM1</accession>
<dbReference type="PRINTS" id="PR00111">
    <property type="entry name" value="ABHYDROLASE"/>
</dbReference>
<gene>
    <name evidence="2" type="ORF">HFZ78_06630</name>
</gene>
<dbReference type="GO" id="GO:0016787">
    <property type="term" value="F:hydrolase activity"/>
    <property type="evidence" value="ECO:0007669"/>
    <property type="project" value="UniProtKB-KW"/>
</dbReference>
<dbReference type="InterPro" id="IPR051044">
    <property type="entry name" value="MAG_DAG_Lipase"/>
</dbReference>
<evidence type="ECO:0000313" key="3">
    <source>
        <dbReference type="Proteomes" id="UP000501868"/>
    </source>
</evidence>